<gene>
    <name evidence="4" type="primary">pheT</name>
    <name evidence="4" type="ORF">MADP07_00022</name>
</gene>
<evidence type="ECO:0000259" key="3">
    <source>
        <dbReference type="PROSITE" id="PS50886"/>
    </source>
</evidence>
<organism evidence="4 5">
    <name type="scientific">Mycoplasmopsis anatis</name>
    <dbReference type="NCBI Taxonomy" id="171279"/>
    <lineage>
        <taxon>Bacteria</taxon>
        <taxon>Bacillati</taxon>
        <taxon>Mycoplasmatota</taxon>
        <taxon>Mycoplasmoidales</taxon>
        <taxon>Metamycoplasmataceae</taxon>
        <taxon>Mycoplasmopsis</taxon>
    </lineage>
</organism>
<proteinExistence type="predicted"/>
<dbReference type="EC" id="6.1.1.20" evidence="4"/>
<dbReference type="EMBL" id="JABZFG010000001">
    <property type="protein sequence ID" value="MBW0602315.1"/>
    <property type="molecule type" value="Genomic_DNA"/>
</dbReference>
<evidence type="ECO:0000256" key="1">
    <source>
        <dbReference type="ARBA" id="ARBA00022884"/>
    </source>
</evidence>
<protein>
    <submittedName>
        <fullName evidence="4">Phenylalanine--tRNA ligase beta subunit</fullName>
        <ecNumber evidence="4">6.1.1.20</ecNumber>
    </submittedName>
</protein>
<dbReference type="GO" id="GO:0000049">
    <property type="term" value="F:tRNA binding"/>
    <property type="evidence" value="ECO:0007669"/>
    <property type="project" value="UniProtKB-UniRule"/>
</dbReference>
<comment type="caution">
    <text evidence="4">The sequence shown here is derived from an EMBL/GenBank/DDBJ whole genome shotgun (WGS) entry which is preliminary data.</text>
</comment>
<dbReference type="GO" id="GO:0004826">
    <property type="term" value="F:phenylalanine-tRNA ligase activity"/>
    <property type="evidence" value="ECO:0007669"/>
    <property type="project" value="UniProtKB-EC"/>
</dbReference>
<accession>A0A9Q3L8R6</accession>
<dbReference type="PROSITE" id="PS50886">
    <property type="entry name" value="TRBD"/>
    <property type="match status" value="1"/>
</dbReference>
<dbReference type="NCBIfam" id="NF045867">
    <property type="entry name" value="PheT_Nterm_rel"/>
    <property type="match status" value="1"/>
</dbReference>
<keyword evidence="2" id="KW-0820">tRNA-binding</keyword>
<keyword evidence="1 2" id="KW-0694">RNA-binding</keyword>
<evidence type="ECO:0000256" key="2">
    <source>
        <dbReference type="PROSITE-ProRule" id="PRU00209"/>
    </source>
</evidence>
<dbReference type="InterPro" id="IPR002547">
    <property type="entry name" value="tRNA-bd_dom"/>
</dbReference>
<evidence type="ECO:0000313" key="5">
    <source>
        <dbReference type="Proteomes" id="UP000746160"/>
    </source>
</evidence>
<sequence length="197" mass="22595">MVLVHKLEENFNNKAIITFNTELKVEKSFISNDFIINLDSKNKVHSAILKNANKYIDNYSQKRNFFSLDLVHLPELTHIFSENNFEYDNFKKFVKAKILDKQNHPKSDKLYVIELEYGSEKTRKIVTNSTEVIIGDEIFFIMPGSIIFDGTEIVNGQVMGVDSPGMLLSYKSLGLENEYGDGLVQDKNLKIGEELSF</sequence>
<name>A0A9Q3L8R6_9BACT</name>
<reference evidence="4" key="1">
    <citation type="journal article" date="2021" name="Genes Genomics">
        <title>Comparative genomic analysis of Mycoplasma anatis strains.</title>
        <authorList>
            <person name="Zhou Q."/>
            <person name="Mai K."/>
            <person name="Yang D."/>
            <person name="Liu J."/>
            <person name="Yan Z."/>
            <person name="Luo C."/>
            <person name="Tan Y."/>
            <person name="Cao S."/>
            <person name="Zhou Q."/>
            <person name="Chen L."/>
            <person name="Chen F."/>
        </authorList>
    </citation>
    <scope>NUCLEOTIDE SEQUENCE</scope>
    <source>
        <strain evidence="4">DP07</strain>
    </source>
</reference>
<feature type="domain" description="TRNA-binding" evidence="3">
    <location>
        <begin position="87"/>
        <end position="196"/>
    </location>
</feature>
<dbReference type="RefSeq" id="WP_218674620.1">
    <property type="nucleotide sequence ID" value="NZ_CP054878.1"/>
</dbReference>
<dbReference type="Proteomes" id="UP000746160">
    <property type="component" value="Unassembled WGS sequence"/>
</dbReference>
<keyword evidence="4" id="KW-0436">Ligase</keyword>
<dbReference type="Pfam" id="PF01588">
    <property type="entry name" value="tRNA_bind"/>
    <property type="match status" value="1"/>
</dbReference>
<evidence type="ECO:0000313" key="4">
    <source>
        <dbReference type="EMBL" id="MBW0602315.1"/>
    </source>
</evidence>
<dbReference type="AlphaFoldDB" id="A0A9Q3L8R6"/>